<sequence length="115" mass="12566">MDLRSTLVADGWTLHVEPPDSSGVIGAYRVGAGCRDFIVTGEKGNGVVFGGRWFAASNLTWIRQVDGCREMTRLLDAFPDEPAAPWIPVDADELLAMTQQRQAELTRTPPPPDRG</sequence>
<protein>
    <submittedName>
        <fullName evidence="1">Uncharacterized protein</fullName>
    </submittedName>
</protein>
<keyword evidence="2" id="KW-1185">Reference proteome</keyword>
<dbReference type="EMBL" id="AYXG01000027">
    <property type="protein sequence ID" value="EWC63980.1"/>
    <property type="molecule type" value="Genomic_DNA"/>
</dbReference>
<reference evidence="1 2" key="1">
    <citation type="journal article" date="2014" name="Genome Announc.">
        <title>Draft Genome Sequence of the Antitrypanosomally Active Sponge-Associated Bacterium Actinokineospora sp. Strain EG49.</title>
        <authorList>
            <person name="Harjes J."/>
            <person name="Ryu T."/>
            <person name="Abdelmohsen U.R."/>
            <person name="Moitinho-Silva L."/>
            <person name="Horn H."/>
            <person name="Ravasi T."/>
            <person name="Hentschel U."/>
        </authorList>
    </citation>
    <scope>NUCLEOTIDE SEQUENCE [LARGE SCALE GENOMIC DNA]</scope>
    <source>
        <strain evidence="1 2">EG49</strain>
    </source>
</reference>
<organism evidence="1 2">
    <name type="scientific">Actinokineospora spheciospongiae</name>
    <dbReference type="NCBI Taxonomy" id="909613"/>
    <lineage>
        <taxon>Bacteria</taxon>
        <taxon>Bacillati</taxon>
        <taxon>Actinomycetota</taxon>
        <taxon>Actinomycetes</taxon>
        <taxon>Pseudonocardiales</taxon>
        <taxon>Pseudonocardiaceae</taxon>
        <taxon>Actinokineospora</taxon>
    </lineage>
</organism>
<dbReference type="Proteomes" id="UP000019277">
    <property type="component" value="Unassembled WGS sequence"/>
</dbReference>
<dbReference type="STRING" id="909613.UO65_0691"/>
<evidence type="ECO:0000313" key="1">
    <source>
        <dbReference type="EMBL" id="EWC63980.1"/>
    </source>
</evidence>
<evidence type="ECO:0000313" key="2">
    <source>
        <dbReference type="Proteomes" id="UP000019277"/>
    </source>
</evidence>
<name>W7ISS4_9PSEU</name>
<gene>
    <name evidence="1" type="ORF">UO65_0691</name>
</gene>
<proteinExistence type="predicted"/>
<comment type="caution">
    <text evidence="1">The sequence shown here is derived from an EMBL/GenBank/DDBJ whole genome shotgun (WGS) entry which is preliminary data.</text>
</comment>
<dbReference type="AlphaFoldDB" id="W7ISS4"/>
<accession>W7ISS4</accession>